<dbReference type="Pfam" id="PF05036">
    <property type="entry name" value="SPOR"/>
    <property type="match status" value="1"/>
</dbReference>
<evidence type="ECO:0000313" key="4">
    <source>
        <dbReference type="EMBL" id="MEM0516191.1"/>
    </source>
</evidence>
<feature type="domain" description="SPOR" evidence="3">
    <location>
        <begin position="96"/>
        <end position="177"/>
    </location>
</feature>
<comment type="caution">
    <text evidence="4">The sequence shown here is derived from an EMBL/GenBank/DDBJ whole genome shotgun (WGS) entry which is preliminary data.</text>
</comment>
<evidence type="ECO:0000256" key="1">
    <source>
        <dbReference type="SAM" id="MobiDB-lite"/>
    </source>
</evidence>
<dbReference type="PROSITE" id="PS51724">
    <property type="entry name" value="SPOR"/>
    <property type="match status" value="1"/>
</dbReference>
<gene>
    <name evidence="4" type="ORF">WCN91_12325</name>
</gene>
<dbReference type="PANTHER" id="PTHR38687:SF2">
    <property type="entry name" value="CELL DIVISION PROTEIN FTSN"/>
    <property type="match status" value="1"/>
</dbReference>
<protein>
    <submittedName>
        <fullName evidence="4">SPOR domain-containing protein</fullName>
    </submittedName>
</protein>
<dbReference type="InterPro" id="IPR007730">
    <property type="entry name" value="SPOR-like_dom"/>
</dbReference>
<keyword evidence="2" id="KW-0812">Transmembrane</keyword>
<dbReference type="InterPro" id="IPR052521">
    <property type="entry name" value="Cell_div_SPOR-domain"/>
</dbReference>
<dbReference type="RefSeq" id="WP_342679480.1">
    <property type="nucleotide sequence ID" value="NZ_JBCGCU010000014.1"/>
</dbReference>
<keyword evidence="5" id="KW-1185">Reference proteome</keyword>
<sequence length="177" mass="20087">MAQHDYINRKRPQRGAQKKAPPKKKLPILLIIAAIILLAGFGYGLWYIKNNADPEAVEQVKQAPKQEPKTVINKPETPEFINEIKQAEIEVEVKEVEQKGPYVMQCGSFRTYAQAETLKAKIAFTGLVAEIRHTEGTNGVWYKVRLGPYPTKRGAESDKNKLKRQAKIMGCGIWLWQ</sequence>
<accession>A0ABU9MZB5</accession>
<evidence type="ECO:0000256" key="2">
    <source>
        <dbReference type="SAM" id="Phobius"/>
    </source>
</evidence>
<proteinExistence type="predicted"/>
<dbReference type="Proteomes" id="UP001447008">
    <property type="component" value="Unassembled WGS sequence"/>
</dbReference>
<name>A0ABU9MZB5_9GAMM</name>
<dbReference type="EMBL" id="JBCGCU010000014">
    <property type="protein sequence ID" value="MEM0516191.1"/>
    <property type="molecule type" value="Genomic_DNA"/>
</dbReference>
<dbReference type="Gene3D" id="3.30.70.1070">
    <property type="entry name" value="Sporulation related repeat"/>
    <property type="match status" value="1"/>
</dbReference>
<dbReference type="SUPFAM" id="SSF110997">
    <property type="entry name" value="Sporulation related repeat"/>
    <property type="match status" value="1"/>
</dbReference>
<feature type="region of interest" description="Disordered" evidence="1">
    <location>
        <begin position="1"/>
        <end position="20"/>
    </location>
</feature>
<evidence type="ECO:0000313" key="5">
    <source>
        <dbReference type="Proteomes" id="UP001447008"/>
    </source>
</evidence>
<organism evidence="4 5">
    <name type="scientific">Pseudoalteromonas qingdaonensis</name>
    <dbReference type="NCBI Taxonomy" id="3131913"/>
    <lineage>
        <taxon>Bacteria</taxon>
        <taxon>Pseudomonadati</taxon>
        <taxon>Pseudomonadota</taxon>
        <taxon>Gammaproteobacteria</taxon>
        <taxon>Alteromonadales</taxon>
        <taxon>Pseudoalteromonadaceae</taxon>
        <taxon>Pseudoalteromonas</taxon>
    </lineage>
</organism>
<feature type="transmembrane region" description="Helical" evidence="2">
    <location>
        <begin position="28"/>
        <end position="48"/>
    </location>
</feature>
<evidence type="ECO:0000259" key="3">
    <source>
        <dbReference type="PROSITE" id="PS51724"/>
    </source>
</evidence>
<dbReference type="InterPro" id="IPR036680">
    <property type="entry name" value="SPOR-like_sf"/>
</dbReference>
<feature type="compositionally biased region" description="Basic residues" evidence="1">
    <location>
        <begin position="9"/>
        <end position="20"/>
    </location>
</feature>
<reference evidence="4 5" key="1">
    <citation type="submission" date="2024-03" db="EMBL/GenBank/DDBJ databases">
        <title>Pseudoalteromonas qingdaonensis sp. nov., isolated from the intestines of marine benthic organisms.</title>
        <authorList>
            <person name="Lin X."/>
            <person name="Fang S."/>
            <person name="Hu X."/>
        </authorList>
    </citation>
    <scope>NUCLEOTIDE SEQUENCE [LARGE SCALE GENOMIC DNA]</scope>
    <source>
        <strain evidence="4 5">YIC-827</strain>
    </source>
</reference>
<keyword evidence="2" id="KW-1133">Transmembrane helix</keyword>
<dbReference type="PANTHER" id="PTHR38687">
    <property type="entry name" value="CELL DIVISION PROTEIN DEDD-RELATED"/>
    <property type="match status" value="1"/>
</dbReference>
<keyword evidence="2" id="KW-0472">Membrane</keyword>